<evidence type="ECO:0000313" key="9">
    <source>
        <dbReference type="EMBL" id="GAA0158798.1"/>
    </source>
</evidence>
<comment type="subcellular location">
    <subcellularLocation>
        <location evidence="1">Membrane</location>
        <topology evidence="1">Multi-pass membrane protein</topology>
    </subcellularLocation>
</comment>
<sequence>MDKDEDLLLKTTIYKDPSHKNGILMRPFYWFRMLSNELHWSFVISVMIIYGINQGLSLGLSRISTQYYMKDEQKLQPSEAQIYMGVIAIPWIIKPFWGLLTDIVPIVGYRRRPYFILAGLIGVTSMLVLSLQNNVQLALALLLLMAGSAGAAVGDVTIDACVTENSIAHPTLAGDMQSLCGVSSSVGQLLGYIMSGFLVHHIGPKGVFGVMSIASCLVITVGLMLREDLTRNLDYRRVNQKFLDAGKATWMALKCPDVWRPCLYIFLSLAVSLHIHEGMFYWYTDAKSGPSFSQELVGSISSVGAIGSLCGVLLYQNIFKKYPFRNVLFWTQLLFGASGMLDLILVFRMNLRFGIPDYAVAVCDAAITHMIGRLKWMPLLVLTSKLCPSGIEGTFFALVMSIDHIGILASSWGGGFLLHTLNVTRTEFDNLWIAIVIRSLGRVLPIGFLFLVPNIDSNSTVLPAEMLQPRKDDDDKLKHDNLEMGSLINSFDQNLADE</sequence>
<dbReference type="AlphaFoldDB" id="A0AAV3Q5H3"/>
<evidence type="ECO:0000256" key="3">
    <source>
        <dbReference type="ARBA" id="ARBA00022448"/>
    </source>
</evidence>
<keyword evidence="5 8" id="KW-1133">Transmembrane helix</keyword>
<dbReference type="NCBIfam" id="TIGR00788">
    <property type="entry name" value="fbt"/>
    <property type="match status" value="1"/>
</dbReference>
<evidence type="ECO:0000256" key="6">
    <source>
        <dbReference type="ARBA" id="ARBA00023136"/>
    </source>
</evidence>
<feature type="transmembrane region" description="Helical" evidence="8">
    <location>
        <begin position="431"/>
        <end position="452"/>
    </location>
</feature>
<keyword evidence="6 8" id="KW-0472">Membrane</keyword>
<dbReference type="SUPFAM" id="SSF103473">
    <property type="entry name" value="MFS general substrate transporter"/>
    <property type="match status" value="1"/>
</dbReference>
<gene>
    <name evidence="9" type="ORF">LIER_15734</name>
</gene>
<dbReference type="GO" id="GO:0016020">
    <property type="term" value="C:membrane"/>
    <property type="evidence" value="ECO:0007669"/>
    <property type="project" value="UniProtKB-SubCell"/>
</dbReference>
<reference evidence="9 10" key="1">
    <citation type="submission" date="2024-01" db="EMBL/GenBank/DDBJ databases">
        <title>The complete chloroplast genome sequence of Lithospermum erythrorhizon: insights into the phylogenetic relationship among Boraginaceae species and the maternal lineages of purple gromwells.</title>
        <authorList>
            <person name="Okada T."/>
            <person name="Watanabe K."/>
        </authorList>
    </citation>
    <scope>NUCLEOTIDE SEQUENCE [LARGE SCALE GENOMIC DNA]</scope>
</reference>
<feature type="transmembrane region" description="Helical" evidence="8">
    <location>
        <begin position="395"/>
        <end position="419"/>
    </location>
</feature>
<keyword evidence="10" id="KW-1185">Reference proteome</keyword>
<dbReference type="EMBL" id="BAABME010003438">
    <property type="protein sequence ID" value="GAA0158798.1"/>
    <property type="molecule type" value="Genomic_DNA"/>
</dbReference>
<evidence type="ECO:0000256" key="8">
    <source>
        <dbReference type="SAM" id="Phobius"/>
    </source>
</evidence>
<dbReference type="InterPro" id="IPR036259">
    <property type="entry name" value="MFS_trans_sf"/>
</dbReference>
<feature type="transmembrane region" description="Helical" evidence="8">
    <location>
        <begin position="137"/>
        <end position="158"/>
    </location>
</feature>
<keyword evidence="4 8" id="KW-0812">Transmembrane</keyword>
<dbReference type="InterPro" id="IPR004324">
    <property type="entry name" value="FBT"/>
</dbReference>
<accession>A0AAV3Q5H3</accession>
<feature type="transmembrane region" description="Helical" evidence="8">
    <location>
        <begin position="296"/>
        <end position="315"/>
    </location>
</feature>
<name>A0AAV3Q5H3_LITER</name>
<feature type="transmembrane region" description="Helical" evidence="8">
    <location>
        <begin position="206"/>
        <end position="225"/>
    </location>
</feature>
<evidence type="ECO:0000256" key="2">
    <source>
        <dbReference type="ARBA" id="ARBA00007015"/>
    </source>
</evidence>
<comment type="similarity">
    <text evidence="7">Belongs to the major facilitator superfamily. Phosphate:H(+) symporter (TC 2.A.1.9) family.</text>
</comment>
<comment type="similarity">
    <text evidence="2">Belongs to the major facilitator superfamily. Folate-biopterin transporter (TC 2.A.71) family.</text>
</comment>
<comment type="caution">
    <text evidence="9">The sequence shown here is derived from an EMBL/GenBank/DDBJ whole genome shotgun (WGS) entry which is preliminary data.</text>
</comment>
<dbReference type="InterPro" id="IPR039309">
    <property type="entry name" value="BT1"/>
</dbReference>
<dbReference type="PANTHER" id="PTHR31585:SF11">
    <property type="entry name" value="FOLATE-BIOPTERIN TRANSPORTER 3-RELATED"/>
    <property type="match status" value="1"/>
</dbReference>
<evidence type="ECO:0000256" key="1">
    <source>
        <dbReference type="ARBA" id="ARBA00004141"/>
    </source>
</evidence>
<proteinExistence type="inferred from homology"/>
<evidence type="ECO:0000313" key="10">
    <source>
        <dbReference type="Proteomes" id="UP001454036"/>
    </source>
</evidence>
<dbReference type="CDD" id="cd17484">
    <property type="entry name" value="MFS_FBT"/>
    <property type="match status" value="1"/>
</dbReference>
<dbReference type="PANTHER" id="PTHR31585">
    <property type="entry name" value="FOLATE-BIOPTERIN TRANSPORTER 1, CHLOROPLASTIC"/>
    <property type="match status" value="1"/>
</dbReference>
<evidence type="ECO:0000256" key="5">
    <source>
        <dbReference type="ARBA" id="ARBA00022989"/>
    </source>
</evidence>
<feature type="transmembrane region" description="Helical" evidence="8">
    <location>
        <begin position="327"/>
        <end position="347"/>
    </location>
</feature>
<dbReference type="Gene3D" id="1.20.1250.20">
    <property type="entry name" value="MFS general substrate transporter like domains"/>
    <property type="match status" value="1"/>
</dbReference>
<feature type="transmembrane region" description="Helical" evidence="8">
    <location>
        <begin position="112"/>
        <end position="131"/>
    </location>
</feature>
<protein>
    <submittedName>
        <fullName evidence="9">Transporter</fullName>
    </submittedName>
</protein>
<feature type="transmembrane region" description="Helical" evidence="8">
    <location>
        <begin position="80"/>
        <end position="100"/>
    </location>
</feature>
<feature type="transmembrane region" description="Helical" evidence="8">
    <location>
        <begin position="38"/>
        <end position="60"/>
    </location>
</feature>
<organism evidence="9 10">
    <name type="scientific">Lithospermum erythrorhizon</name>
    <name type="common">Purple gromwell</name>
    <name type="synonym">Lithospermum officinale var. erythrorhizon</name>
    <dbReference type="NCBI Taxonomy" id="34254"/>
    <lineage>
        <taxon>Eukaryota</taxon>
        <taxon>Viridiplantae</taxon>
        <taxon>Streptophyta</taxon>
        <taxon>Embryophyta</taxon>
        <taxon>Tracheophyta</taxon>
        <taxon>Spermatophyta</taxon>
        <taxon>Magnoliopsida</taxon>
        <taxon>eudicotyledons</taxon>
        <taxon>Gunneridae</taxon>
        <taxon>Pentapetalae</taxon>
        <taxon>asterids</taxon>
        <taxon>lamiids</taxon>
        <taxon>Boraginales</taxon>
        <taxon>Boraginaceae</taxon>
        <taxon>Boraginoideae</taxon>
        <taxon>Lithospermeae</taxon>
        <taxon>Lithospermum</taxon>
    </lineage>
</organism>
<feature type="transmembrane region" description="Helical" evidence="8">
    <location>
        <begin position="263"/>
        <end position="284"/>
    </location>
</feature>
<evidence type="ECO:0000256" key="7">
    <source>
        <dbReference type="ARBA" id="ARBA00044504"/>
    </source>
</evidence>
<keyword evidence="3" id="KW-0813">Transport</keyword>
<dbReference type="Pfam" id="PF03092">
    <property type="entry name" value="BT1"/>
    <property type="match status" value="1"/>
</dbReference>
<dbReference type="Proteomes" id="UP001454036">
    <property type="component" value="Unassembled WGS sequence"/>
</dbReference>
<evidence type="ECO:0000256" key="4">
    <source>
        <dbReference type="ARBA" id="ARBA00022692"/>
    </source>
</evidence>